<dbReference type="Gene3D" id="1.10.10.10">
    <property type="entry name" value="Winged helix-like DNA-binding domain superfamily/Winged helix DNA-binding domain"/>
    <property type="match status" value="1"/>
</dbReference>
<sequence>MAIISTKGAYGLTAIIILAKEDNAKLLQIKDIAAKGDIPQNYLEQILVLLKKSGLVESVRGANGGYKLSRDKNNISVYEVLNSLECCMAQTDNKSNDNMLQAFWEDTQEKVKEIFQLSIKELEEFLEKDSKNITYHI</sequence>
<dbReference type="AlphaFoldDB" id="B6BNF3"/>
<dbReference type="Pfam" id="PF02082">
    <property type="entry name" value="Rrf2"/>
    <property type="match status" value="1"/>
</dbReference>
<reference evidence="2 3" key="1">
    <citation type="journal article" date="2012" name="Proc. Natl. Acad. Sci. U.S.A.">
        <title>Genome and physiology of a model Epsilonproteobacterium responsible for sulfide detoxification in marine oxygen depletion zones.</title>
        <authorList>
            <person name="Grote J."/>
            <person name="Schott T."/>
            <person name="Bruckner C.G."/>
            <person name="Glockner F.O."/>
            <person name="Jost G."/>
            <person name="Teeling H."/>
            <person name="Labrenz M."/>
            <person name="Jurgens K."/>
        </authorList>
    </citation>
    <scope>NUCLEOTIDE SEQUENCE [LARGE SCALE GENOMIC DNA]</scope>
    <source>
        <strain evidence="2 3">GD1</strain>
    </source>
</reference>
<name>B6BNF3_SULGG</name>
<comment type="caution">
    <text evidence="2">The sequence shown here is derived from an EMBL/GenBank/DDBJ whole genome shotgun (WGS) entry which is preliminary data.</text>
</comment>
<dbReference type="PATRIC" id="fig|929558.5.peg.2491"/>
<accession>H1FZL6</accession>
<dbReference type="RefSeq" id="WP_008339703.1">
    <property type="nucleotide sequence ID" value="NZ_AFRZ01000001.1"/>
</dbReference>
<evidence type="ECO:0000256" key="1">
    <source>
        <dbReference type="ARBA" id="ARBA00023125"/>
    </source>
</evidence>
<dbReference type="InterPro" id="IPR030489">
    <property type="entry name" value="TR_Rrf2-type_CS"/>
</dbReference>
<dbReference type="PANTHER" id="PTHR33221:SF5">
    <property type="entry name" value="HTH-TYPE TRANSCRIPTIONAL REGULATOR ISCR"/>
    <property type="match status" value="1"/>
</dbReference>
<gene>
    <name evidence="2" type="ORF">SMGD1_2500</name>
</gene>
<dbReference type="STRING" id="929558.SMGD1_2500"/>
<dbReference type="Proteomes" id="UP000006431">
    <property type="component" value="Unassembled WGS sequence"/>
</dbReference>
<dbReference type="PROSITE" id="PS51197">
    <property type="entry name" value="HTH_RRF2_2"/>
    <property type="match status" value="1"/>
</dbReference>
<evidence type="ECO:0000313" key="3">
    <source>
        <dbReference type="Proteomes" id="UP000006431"/>
    </source>
</evidence>
<dbReference type="SUPFAM" id="SSF46785">
    <property type="entry name" value="Winged helix' DNA-binding domain"/>
    <property type="match status" value="1"/>
</dbReference>
<dbReference type="HOGENOM" id="CLU_107144_0_1_7"/>
<accession>B6BNF3</accession>
<organism evidence="2 3">
    <name type="scientific">Sulfurimonas gotlandica (strain DSM 19862 / JCM 16533 / GD1)</name>
    <dbReference type="NCBI Taxonomy" id="929558"/>
    <lineage>
        <taxon>Bacteria</taxon>
        <taxon>Pseudomonadati</taxon>
        <taxon>Campylobacterota</taxon>
        <taxon>Epsilonproteobacteria</taxon>
        <taxon>Campylobacterales</taxon>
        <taxon>Sulfurimonadaceae</taxon>
        <taxon>Sulfurimonas</taxon>
    </lineage>
</organism>
<dbReference type="NCBIfam" id="TIGR00738">
    <property type="entry name" value="rrf2_super"/>
    <property type="match status" value="1"/>
</dbReference>
<dbReference type="PANTHER" id="PTHR33221">
    <property type="entry name" value="WINGED HELIX-TURN-HELIX TRANSCRIPTIONAL REGULATOR, RRF2 FAMILY"/>
    <property type="match status" value="1"/>
</dbReference>
<keyword evidence="3" id="KW-1185">Reference proteome</keyword>
<dbReference type="PROSITE" id="PS01332">
    <property type="entry name" value="HTH_RRF2_1"/>
    <property type="match status" value="1"/>
</dbReference>
<dbReference type="OrthoDB" id="9800519at2"/>
<keyword evidence="1" id="KW-0238">DNA-binding</keyword>
<dbReference type="GO" id="GO:0003677">
    <property type="term" value="F:DNA binding"/>
    <property type="evidence" value="ECO:0007669"/>
    <property type="project" value="UniProtKB-KW"/>
</dbReference>
<dbReference type="EMBL" id="AFRZ01000001">
    <property type="protein sequence ID" value="EHP31023.1"/>
    <property type="molecule type" value="Genomic_DNA"/>
</dbReference>
<dbReference type="eggNOG" id="COG1959">
    <property type="taxonomic scope" value="Bacteria"/>
</dbReference>
<protein>
    <submittedName>
        <fullName evidence="2">Transcriptional regulator, Rrf2 family</fullName>
    </submittedName>
</protein>
<dbReference type="GO" id="GO:0005829">
    <property type="term" value="C:cytosol"/>
    <property type="evidence" value="ECO:0007669"/>
    <property type="project" value="TreeGrafter"/>
</dbReference>
<dbReference type="InterPro" id="IPR036390">
    <property type="entry name" value="WH_DNA-bd_sf"/>
</dbReference>
<dbReference type="InterPro" id="IPR000944">
    <property type="entry name" value="Tscrpt_reg_Rrf2"/>
</dbReference>
<dbReference type="GO" id="GO:0003700">
    <property type="term" value="F:DNA-binding transcription factor activity"/>
    <property type="evidence" value="ECO:0007669"/>
    <property type="project" value="TreeGrafter"/>
</dbReference>
<proteinExistence type="predicted"/>
<dbReference type="InterPro" id="IPR036388">
    <property type="entry name" value="WH-like_DNA-bd_sf"/>
</dbReference>
<evidence type="ECO:0000313" key="2">
    <source>
        <dbReference type="EMBL" id="EHP31023.1"/>
    </source>
</evidence>